<keyword evidence="3 5" id="KW-1133">Transmembrane helix</keyword>
<keyword evidence="4 5" id="KW-0472">Membrane</keyword>
<evidence type="ECO:0000256" key="3">
    <source>
        <dbReference type="ARBA" id="ARBA00022989"/>
    </source>
</evidence>
<keyword evidence="1" id="KW-1003">Cell membrane</keyword>
<dbReference type="Proteomes" id="UP001595443">
    <property type="component" value="Unassembled WGS sequence"/>
</dbReference>
<evidence type="ECO:0000256" key="1">
    <source>
        <dbReference type="ARBA" id="ARBA00022475"/>
    </source>
</evidence>
<accession>A0ABV7AIR7</accession>
<name>A0ABV7AIR7_9RHOB</name>
<proteinExistence type="predicted"/>
<organism evidence="7 8">
    <name type="scientific">Acidimangrovimonas pyrenivorans</name>
    <dbReference type="NCBI Taxonomy" id="2030798"/>
    <lineage>
        <taxon>Bacteria</taxon>
        <taxon>Pseudomonadati</taxon>
        <taxon>Pseudomonadota</taxon>
        <taxon>Alphaproteobacteria</taxon>
        <taxon>Rhodobacterales</taxon>
        <taxon>Paracoccaceae</taxon>
        <taxon>Acidimangrovimonas</taxon>
    </lineage>
</organism>
<protein>
    <submittedName>
        <fullName evidence="7">LapA family protein</fullName>
    </submittedName>
</protein>
<keyword evidence="8" id="KW-1185">Reference proteome</keyword>
<evidence type="ECO:0000313" key="7">
    <source>
        <dbReference type="EMBL" id="MFC2969271.1"/>
    </source>
</evidence>
<reference evidence="8" key="1">
    <citation type="journal article" date="2019" name="Int. J. Syst. Evol. Microbiol.">
        <title>The Global Catalogue of Microorganisms (GCM) 10K type strain sequencing project: providing services to taxonomists for standard genome sequencing and annotation.</title>
        <authorList>
            <consortium name="The Broad Institute Genomics Platform"/>
            <consortium name="The Broad Institute Genome Sequencing Center for Infectious Disease"/>
            <person name="Wu L."/>
            <person name="Ma J."/>
        </authorList>
    </citation>
    <scope>NUCLEOTIDE SEQUENCE [LARGE SCALE GENOMIC DNA]</scope>
    <source>
        <strain evidence="8">KCTC 62192</strain>
    </source>
</reference>
<sequence length="116" mass="12841">MRILRYLLLALIAVALLIVASANRGMVTLNLLPGELTTYIGRNWTIQLPLFLVVLGGVAAGLVLGFGWEWLREHKYRATAAKSTREASKLQREVAKLKTAPEDDVLAILEDKRKAS</sequence>
<evidence type="ECO:0000256" key="5">
    <source>
        <dbReference type="SAM" id="Phobius"/>
    </source>
</evidence>
<feature type="domain" description="Lipopolysaccharide assembly protein A" evidence="6">
    <location>
        <begin position="23"/>
        <end position="94"/>
    </location>
</feature>
<feature type="transmembrane region" description="Helical" evidence="5">
    <location>
        <begin position="46"/>
        <end position="68"/>
    </location>
</feature>
<keyword evidence="2 5" id="KW-0812">Transmembrane</keyword>
<evidence type="ECO:0000256" key="2">
    <source>
        <dbReference type="ARBA" id="ARBA00022692"/>
    </source>
</evidence>
<evidence type="ECO:0000259" key="6">
    <source>
        <dbReference type="Pfam" id="PF06305"/>
    </source>
</evidence>
<gene>
    <name evidence="7" type="ORF">ACFOES_14290</name>
</gene>
<dbReference type="Pfam" id="PF06305">
    <property type="entry name" value="LapA_dom"/>
    <property type="match status" value="1"/>
</dbReference>
<evidence type="ECO:0000256" key="4">
    <source>
        <dbReference type="ARBA" id="ARBA00023136"/>
    </source>
</evidence>
<dbReference type="EMBL" id="JBHRSK010000011">
    <property type="protein sequence ID" value="MFC2969271.1"/>
    <property type="molecule type" value="Genomic_DNA"/>
</dbReference>
<dbReference type="RefSeq" id="WP_377833981.1">
    <property type="nucleotide sequence ID" value="NZ_JBHRSK010000011.1"/>
</dbReference>
<evidence type="ECO:0000313" key="8">
    <source>
        <dbReference type="Proteomes" id="UP001595443"/>
    </source>
</evidence>
<dbReference type="InterPro" id="IPR010445">
    <property type="entry name" value="LapA_dom"/>
</dbReference>
<comment type="caution">
    <text evidence="7">The sequence shown here is derived from an EMBL/GenBank/DDBJ whole genome shotgun (WGS) entry which is preliminary data.</text>
</comment>